<dbReference type="Proteomes" id="UP001170624">
    <property type="component" value="Unassembled WGS sequence"/>
</dbReference>
<gene>
    <name evidence="1" type="ORF">Q4568_15600</name>
</gene>
<evidence type="ECO:0000313" key="2">
    <source>
        <dbReference type="Proteomes" id="UP001170624"/>
    </source>
</evidence>
<name>A0AAW7Y690_9GAMM</name>
<dbReference type="AlphaFoldDB" id="A0AAW7Y690"/>
<accession>A0AAW7Y690</accession>
<sequence length="126" mass="14416">MKRFILTSFMIVSFSSLGSENDNIPMLDTLKSVPATLYDIGKLRLEIATKLSSQEVSGKRVEGTKFKVKGISLVEREYSLGIKISYKGKSKYITDDYCRQLQGVTKARFRTDRMAEDLWPMLMMMI</sequence>
<evidence type="ECO:0000313" key="1">
    <source>
        <dbReference type="EMBL" id="MDO6543972.1"/>
    </source>
</evidence>
<dbReference type="EMBL" id="JAUOPU010000017">
    <property type="protein sequence ID" value="MDO6543972.1"/>
    <property type="molecule type" value="Genomic_DNA"/>
</dbReference>
<comment type="caution">
    <text evidence="1">The sequence shown here is derived from an EMBL/GenBank/DDBJ whole genome shotgun (WGS) entry which is preliminary data.</text>
</comment>
<protein>
    <submittedName>
        <fullName evidence="1">Uncharacterized protein</fullName>
    </submittedName>
</protein>
<reference evidence="1" key="1">
    <citation type="submission" date="2023-07" db="EMBL/GenBank/DDBJ databases">
        <title>Genome content predicts the carbon catabolic preferences of heterotrophic bacteria.</title>
        <authorList>
            <person name="Gralka M."/>
        </authorList>
    </citation>
    <scope>NUCLEOTIDE SEQUENCE</scope>
    <source>
        <strain evidence="1">G2M05</strain>
    </source>
</reference>
<dbReference type="RefSeq" id="WP_303500387.1">
    <property type="nucleotide sequence ID" value="NZ_JAUOPU010000017.1"/>
</dbReference>
<organism evidence="1 2">
    <name type="scientific">Photobacterium sanguinicancri</name>
    <dbReference type="NCBI Taxonomy" id="875932"/>
    <lineage>
        <taxon>Bacteria</taxon>
        <taxon>Pseudomonadati</taxon>
        <taxon>Pseudomonadota</taxon>
        <taxon>Gammaproteobacteria</taxon>
        <taxon>Vibrionales</taxon>
        <taxon>Vibrionaceae</taxon>
        <taxon>Photobacterium</taxon>
    </lineage>
</organism>
<proteinExistence type="predicted"/>